<evidence type="ECO:0000313" key="2">
    <source>
        <dbReference type="EMBL" id="MQA40605.1"/>
    </source>
</evidence>
<dbReference type="AlphaFoldDB" id="A0A6A7N652"/>
<evidence type="ECO:0000313" key="3">
    <source>
        <dbReference type="Proteomes" id="UP000440498"/>
    </source>
</evidence>
<evidence type="ECO:0000256" key="1">
    <source>
        <dbReference type="SAM" id="MobiDB-lite"/>
    </source>
</evidence>
<proteinExistence type="predicted"/>
<gene>
    <name evidence="2" type="ORF">GEV02_20850</name>
</gene>
<reference evidence="2 3" key="1">
    <citation type="submission" date="2019-10" db="EMBL/GenBank/DDBJ databases">
        <title>Two novel species isolated from a subtropical stream in China.</title>
        <authorList>
            <person name="Lu H."/>
        </authorList>
    </citation>
    <scope>NUCLEOTIDE SEQUENCE [LARGE SCALE GENOMIC DNA]</scope>
    <source>
        <strain evidence="2 3">FT29W</strain>
    </source>
</reference>
<feature type="region of interest" description="Disordered" evidence="1">
    <location>
        <begin position="157"/>
        <end position="222"/>
    </location>
</feature>
<comment type="caution">
    <text evidence="2">The sequence shown here is derived from an EMBL/GenBank/DDBJ whole genome shotgun (WGS) entry which is preliminary data.</text>
</comment>
<accession>A0A6A7N652</accession>
<feature type="compositionally biased region" description="Low complexity" evidence="1">
    <location>
        <begin position="172"/>
        <end position="216"/>
    </location>
</feature>
<dbReference type="Proteomes" id="UP000440498">
    <property type="component" value="Unassembled WGS sequence"/>
</dbReference>
<dbReference type="EMBL" id="WHUG01000009">
    <property type="protein sequence ID" value="MQA40605.1"/>
    <property type="molecule type" value="Genomic_DNA"/>
</dbReference>
<organism evidence="2 3">
    <name type="scientific">Rugamonas aquatica</name>
    <dbReference type="NCBI Taxonomy" id="2743357"/>
    <lineage>
        <taxon>Bacteria</taxon>
        <taxon>Pseudomonadati</taxon>
        <taxon>Pseudomonadota</taxon>
        <taxon>Betaproteobacteria</taxon>
        <taxon>Burkholderiales</taxon>
        <taxon>Oxalobacteraceae</taxon>
        <taxon>Telluria group</taxon>
        <taxon>Rugamonas</taxon>
    </lineage>
</organism>
<name>A0A6A7N652_9BURK</name>
<protein>
    <submittedName>
        <fullName evidence="2">Uncharacterized protein</fullName>
    </submittedName>
</protein>
<sequence length="222" mass="24113">MNLERERKVADLDSYGPDPRTRISLSVPVFKELMGKNGLAFGQLETPLLARLEQQQWRQLYRMVQHPADCVELLRLFGADPELRAQVPALYLTATMNAGRFMRKQRRWAALADMVKAPWRWLMDRRSPYGTSSDQDPAQDLLLKLMADPELADRLVMGGLGSKGTQPKRARSAAGARRAATAPSAAAGDVVEATAAASATAAAPSGGGASTAEAAPRQADRR</sequence>
<keyword evidence="3" id="KW-1185">Reference proteome</keyword>
<dbReference type="RefSeq" id="WP_152839902.1">
    <property type="nucleotide sequence ID" value="NZ_WHUG01000009.1"/>
</dbReference>